<gene>
    <name evidence="2" type="ORF">HD592_000485</name>
</gene>
<evidence type="ECO:0000313" key="3">
    <source>
        <dbReference type="Proteomes" id="UP000617426"/>
    </source>
</evidence>
<feature type="transmembrane region" description="Helical" evidence="1">
    <location>
        <begin position="214"/>
        <end position="239"/>
    </location>
</feature>
<dbReference type="Gene3D" id="3.40.50.1820">
    <property type="entry name" value="alpha/beta hydrolase"/>
    <property type="match status" value="1"/>
</dbReference>
<reference evidence="2" key="1">
    <citation type="submission" date="2020-08" db="EMBL/GenBank/DDBJ databases">
        <title>Sequencing the genomes of 1000 actinobacteria strains.</title>
        <authorList>
            <person name="Klenk H.-P."/>
        </authorList>
    </citation>
    <scope>NUCLEOTIDE SEQUENCE</scope>
    <source>
        <strain evidence="2">DSM 10695</strain>
    </source>
</reference>
<dbReference type="SUPFAM" id="SSF53474">
    <property type="entry name" value="alpha/beta-Hydrolases"/>
    <property type="match status" value="1"/>
</dbReference>
<dbReference type="Proteomes" id="UP000617426">
    <property type="component" value="Unassembled WGS sequence"/>
</dbReference>
<proteinExistence type="predicted"/>
<keyword evidence="3" id="KW-1185">Reference proteome</keyword>
<evidence type="ECO:0000313" key="2">
    <source>
        <dbReference type="EMBL" id="MBB6333920.1"/>
    </source>
</evidence>
<feature type="transmembrane region" description="Helical" evidence="1">
    <location>
        <begin position="245"/>
        <end position="266"/>
    </location>
</feature>
<protein>
    <submittedName>
        <fullName evidence="2">Uncharacterized protein</fullName>
    </submittedName>
</protein>
<dbReference type="RefSeq" id="WP_184451605.1">
    <property type="nucleotide sequence ID" value="NZ_JACHMK010000001.1"/>
</dbReference>
<keyword evidence="1" id="KW-0812">Transmembrane</keyword>
<dbReference type="InterPro" id="IPR029058">
    <property type="entry name" value="AB_hydrolase_fold"/>
</dbReference>
<accession>A0A923IXA3</accession>
<keyword evidence="1" id="KW-0472">Membrane</keyword>
<name>A0A923IXA3_9ACTO</name>
<sequence length="541" mass="57466">MGTAEIASGTWAVGTVMGSPSVEDQESSGFFGWLFEYVEPLATWSDELLGNPTEVEAVAASWDSIESSFWEIVGDLRSAEDVIADYEGRTVRALELRYSDLIPIAEDAAQWSSAAAAAARLASSIVAGTRGFIMEALAALEAAAKALFSFTLSPFEKFAELKIFVEAVYDLAVSAFKLISAMIDAFKRLVDLIAALLPLIRDALEKLAIQLSKIMPIAGGVAGILLGGVAGLLTGSAVLWPIGPLVGGVSGALMAGLLGTTIAGGVRDLFIPIRPVVRTADEKADEALKAVVDSLNDPDSTLDQEFAAARAQALQNSEIRSLADLVQANSLADMITGTGRTTAISVRLVEAADGSRHWVVALPSTQDWVDILGSGTMADRNTNVELVLMDNPVLKSQYERAVLRAMAEAGVAQGDPVVLTGFSQGGIMAANLAADPSFPYQTIGVVTNGSPIDGFTIPQDIPVVAFQHANDPVPMLDLNANGEVPENIHRVLLPGQDGIMRAHNNNQYADSVDRYSSDIYGDYEFMYGKVIEQQVFDVVQR</sequence>
<dbReference type="AlphaFoldDB" id="A0A923IXA3"/>
<comment type="caution">
    <text evidence="2">The sequence shown here is derived from an EMBL/GenBank/DDBJ whole genome shotgun (WGS) entry which is preliminary data.</text>
</comment>
<organism evidence="2 3">
    <name type="scientific">Schaalia hyovaginalis</name>
    <dbReference type="NCBI Taxonomy" id="29316"/>
    <lineage>
        <taxon>Bacteria</taxon>
        <taxon>Bacillati</taxon>
        <taxon>Actinomycetota</taxon>
        <taxon>Actinomycetes</taxon>
        <taxon>Actinomycetales</taxon>
        <taxon>Actinomycetaceae</taxon>
        <taxon>Schaalia</taxon>
    </lineage>
</organism>
<evidence type="ECO:0000256" key="1">
    <source>
        <dbReference type="SAM" id="Phobius"/>
    </source>
</evidence>
<keyword evidence="1" id="KW-1133">Transmembrane helix</keyword>
<dbReference type="EMBL" id="JACHMK010000001">
    <property type="protein sequence ID" value="MBB6333920.1"/>
    <property type="molecule type" value="Genomic_DNA"/>
</dbReference>